<evidence type="ECO:0000313" key="2">
    <source>
        <dbReference type="EMBL" id="KAA1098352.1"/>
    </source>
</evidence>
<gene>
    <name evidence="2" type="ORF">PGT21_033986</name>
    <name evidence="3" type="ORF">PGTUg99_012560</name>
</gene>
<feature type="compositionally biased region" description="Basic and acidic residues" evidence="1">
    <location>
        <begin position="49"/>
        <end position="66"/>
    </location>
</feature>
<organism evidence="2 4">
    <name type="scientific">Puccinia graminis f. sp. tritici</name>
    <dbReference type="NCBI Taxonomy" id="56615"/>
    <lineage>
        <taxon>Eukaryota</taxon>
        <taxon>Fungi</taxon>
        <taxon>Dikarya</taxon>
        <taxon>Basidiomycota</taxon>
        <taxon>Pucciniomycotina</taxon>
        <taxon>Pucciniomycetes</taxon>
        <taxon>Pucciniales</taxon>
        <taxon>Pucciniaceae</taxon>
        <taxon>Puccinia</taxon>
    </lineage>
</organism>
<reference evidence="4 5" key="1">
    <citation type="submission" date="2019-05" db="EMBL/GenBank/DDBJ databases">
        <title>Emergence of the Ug99 lineage of the wheat stem rust pathogen through somatic hybridization.</title>
        <authorList>
            <person name="Li F."/>
            <person name="Upadhyaya N.M."/>
            <person name="Sperschneider J."/>
            <person name="Matny O."/>
            <person name="Nguyen-Phuc H."/>
            <person name="Mago R."/>
            <person name="Raley C."/>
            <person name="Miller M.E."/>
            <person name="Silverstein K.A.T."/>
            <person name="Henningsen E."/>
            <person name="Hirsch C.D."/>
            <person name="Visser B."/>
            <person name="Pretorius Z.A."/>
            <person name="Steffenson B.J."/>
            <person name="Schwessinger B."/>
            <person name="Dodds P.N."/>
            <person name="Figueroa M."/>
        </authorList>
    </citation>
    <scope>NUCLEOTIDE SEQUENCE [LARGE SCALE GENOMIC DNA]</scope>
    <source>
        <strain evidence="2">21-0</strain>
        <strain evidence="3 5">Ug99</strain>
    </source>
</reference>
<evidence type="ECO:0000313" key="4">
    <source>
        <dbReference type="Proteomes" id="UP000324748"/>
    </source>
</evidence>
<name>A0A5B0PC43_PUCGR</name>
<accession>A0A5B0PC43</accession>
<evidence type="ECO:0000313" key="3">
    <source>
        <dbReference type="EMBL" id="KAA1125621.1"/>
    </source>
</evidence>
<evidence type="ECO:0000313" key="5">
    <source>
        <dbReference type="Proteomes" id="UP000325313"/>
    </source>
</evidence>
<feature type="compositionally biased region" description="Polar residues" evidence="1">
    <location>
        <begin position="67"/>
        <end position="88"/>
    </location>
</feature>
<dbReference type="AlphaFoldDB" id="A0A5B0PC43"/>
<dbReference type="EMBL" id="VDEP01000176">
    <property type="protein sequence ID" value="KAA1125621.1"/>
    <property type="molecule type" value="Genomic_DNA"/>
</dbReference>
<proteinExistence type="predicted"/>
<keyword evidence="4" id="KW-1185">Reference proteome</keyword>
<dbReference type="Proteomes" id="UP000325313">
    <property type="component" value="Unassembled WGS sequence"/>
</dbReference>
<evidence type="ECO:0000256" key="1">
    <source>
        <dbReference type="SAM" id="MobiDB-lite"/>
    </source>
</evidence>
<dbReference type="Proteomes" id="UP000324748">
    <property type="component" value="Unassembled WGS sequence"/>
</dbReference>
<protein>
    <submittedName>
        <fullName evidence="2">Uncharacterized protein</fullName>
    </submittedName>
</protein>
<dbReference type="EMBL" id="VSWC01000066">
    <property type="protein sequence ID" value="KAA1098352.1"/>
    <property type="molecule type" value="Genomic_DNA"/>
</dbReference>
<comment type="caution">
    <text evidence="2">The sequence shown here is derived from an EMBL/GenBank/DDBJ whole genome shotgun (WGS) entry which is preliminary data.</text>
</comment>
<sequence length="131" mass="14959">MGLASSIYKARCNCQCSLLCDPHALRTPRRGQKLCVKWLKPSPVDKFHEVEPASERKTPPECKDTESINLQPIDSNPMNGSTTASMSPGQPDRVTPFDRQEEIVPPGLFLREEYVAYRNVWEACYRLHLRQ</sequence>
<feature type="region of interest" description="Disordered" evidence="1">
    <location>
        <begin position="49"/>
        <end position="97"/>
    </location>
</feature>